<keyword evidence="7" id="KW-0460">Magnesium</keyword>
<dbReference type="InterPro" id="IPR054708">
    <property type="entry name" value="MTPAP-like_central"/>
</dbReference>
<feature type="domain" description="Poly(A) RNA polymerase mitochondrial-like central palm" evidence="10">
    <location>
        <begin position="272"/>
        <end position="404"/>
    </location>
</feature>
<keyword evidence="6" id="KW-0479">Metal-binding</keyword>
<evidence type="ECO:0000256" key="8">
    <source>
        <dbReference type="SAM" id="MobiDB-lite"/>
    </source>
</evidence>
<comment type="similarity">
    <text evidence="3">Belongs to the DNA polymerase type-B-like family.</text>
</comment>
<feature type="compositionally biased region" description="Basic and acidic residues" evidence="8">
    <location>
        <begin position="123"/>
        <end position="144"/>
    </location>
</feature>
<comment type="cofactor">
    <cofactor evidence="1">
        <name>Mn(2+)</name>
        <dbReference type="ChEBI" id="CHEBI:29035"/>
    </cofactor>
</comment>
<feature type="compositionally biased region" description="Low complexity" evidence="8">
    <location>
        <begin position="165"/>
        <end position="183"/>
    </location>
</feature>
<dbReference type="Proteomes" id="UP000235672">
    <property type="component" value="Unassembled WGS sequence"/>
</dbReference>
<evidence type="ECO:0000256" key="1">
    <source>
        <dbReference type="ARBA" id="ARBA00001936"/>
    </source>
</evidence>
<dbReference type="AlphaFoldDB" id="A0A2J6PG69"/>
<sequence length="1243" mass="136446">MEGQSAAGNSQYQYQSAQWSRLVRRNTVADAVPNFSPSLAGSPQISASLDLLPILLPQHSSYHQAQLAQYNRLITGGRGTRLQSPLPPLLSAQHIQAVPGSRSSSGGGNTARNSKSSSRGGHGNKESRKSSKGERALITEKEKAATMPTRKLDSSNQLLTRPRPQHQNSTTTQQSSSVPSTPHQHARKFSFESREPSPNDTNNHSPRSAYSESNITLPSSRPLYIPRGGCRYETAMAHTKRRMPYSLGSEKLEKLNPTVVKSKLSEDEERKLSTDMRELYDRLLPTPESEGRREKLVHKLEKLFNDEWPGHDIRVHVFGSSGNLLCTDESDVDICITTDWKEMEGVCIIADLLAKNGMERVICVSTAKVPIVKIWDPELQLACDMNVNNTLALENTRMVKTYVQIDPRVRPLAMIIKHWTKRRIVNDAAFGGTLSSYTWICMIINFLQSRSPPVLPALHQRPHMKLPGKDGVESTFADDVEALKNFGKKNKETLGELLFQFFRFYGHEFDYEMLVVSVRSGKQISKIDKKWHITNNNQLCVEEPFNIGRNLGNTADDISFRGLHIELRRAFDLVSQADLEECCEQYSYPKEEERVWEKPPSRPKPVLRSTSQSNSSRGRGGTHRGGRHNNSNRNGNSNRRASSGAFDHNSSFVPGLPQTDWLQRQAQAQLHNDLYATYSVLQAQENSLRLQLYTQSLQAQQIQGYAQVQGQGDGGPIKQQATDRNRTNSFNHPPPLTAPLRSDMFFYPLHYQGQPIYGYQTPSTNPSSPSLSNAVPELRRSMHRSSVTNGSGNGGGLPNSLLRSHSQPAARSVPSPLAFQGGGMVNQGLGIYQSVRQAHGVPIPNFIADENMESSFDSGPGSVVTTPPEDTTPKEYVGYYVNDHAPSLMRRQPAMSMTIPSIPAFGDIGQSRRRLSTDQLPQSILDRLKRPSRSPSPLGHDRSYSTGAHSAPLTAVSSQQGISSSNLRALNNQASLVVNGTNPAPVSIPNWQAAVSENSPSDDRGSDIVGSMDSTSQESDLFGEQGSVGQQTPKDCRNDTPMFVNGSVLATSESTIPNSSVPNGILPHPASVPNGLVPAEQLNGTLRLSPSTRNRLARQAQNGGMSPLDISTGQNEHIRDDLPHLSPVYETRTPSPTANRKFEPGMSSKATGFQSKLTEQKQENSKAAQKSGSPVGNQSKQSPTISKPNGHTRSVKSESAAPGNWQRIPKGKKKSGGIDPKSSGTGQAFSEKLPSNDFERKGG</sequence>
<dbReference type="PANTHER" id="PTHR12271:SF113">
    <property type="entry name" value="POLY(A) RNA POLYMERASE CID11"/>
    <property type="match status" value="1"/>
</dbReference>
<dbReference type="SUPFAM" id="SSF81631">
    <property type="entry name" value="PAP/OAS1 substrate-binding domain"/>
    <property type="match status" value="1"/>
</dbReference>
<proteinExistence type="inferred from homology"/>
<dbReference type="GO" id="GO:0010605">
    <property type="term" value="P:negative regulation of macromolecule metabolic process"/>
    <property type="evidence" value="ECO:0007669"/>
    <property type="project" value="UniProtKB-ARBA"/>
</dbReference>
<dbReference type="InterPro" id="IPR002058">
    <property type="entry name" value="PAP_assoc"/>
</dbReference>
<feature type="compositionally biased region" description="Polar residues" evidence="8">
    <location>
        <begin position="1099"/>
        <end position="1115"/>
    </location>
</feature>
<feature type="region of interest" description="Disordered" evidence="8">
    <location>
        <begin position="919"/>
        <end position="959"/>
    </location>
</feature>
<dbReference type="STRING" id="1745343.A0A2J6PG69"/>
<dbReference type="GO" id="GO:0046872">
    <property type="term" value="F:metal ion binding"/>
    <property type="evidence" value="ECO:0007669"/>
    <property type="project" value="UniProtKB-KW"/>
</dbReference>
<evidence type="ECO:0000256" key="7">
    <source>
        <dbReference type="ARBA" id="ARBA00022842"/>
    </source>
</evidence>
<dbReference type="PANTHER" id="PTHR12271">
    <property type="entry name" value="POLY A POLYMERASE CID PAP -RELATED"/>
    <property type="match status" value="1"/>
</dbReference>
<evidence type="ECO:0000256" key="6">
    <source>
        <dbReference type="ARBA" id="ARBA00022723"/>
    </source>
</evidence>
<dbReference type="GO" id="GO:0031123">
    <property type="term" value="P:RNA 3'-end processing"/>
    <property type="evidence" value="ECO:0007669"/>
    <property type="project" value="TreeGrafter"/>
</dbReference>
<feature type="region of interest" description="Disordered" evidence="8">
    <location>
        <begin position="95"/>
        <end position="225"/>
    </location>
</feature>
<evidence type="ECO:0000259" key="10">
    <source>
        <dbReference type="Pfam" id="PF22600"/>
    </source>
</evidence>
<feature type="compositionally biased region" description="Polar residues" evidence="8">
    <location>
        <begin position="1165"/>
        <end position="1192"/>
    </location>
</feature>
<evidence type="ECO:0000313" key="11">
    <source>
        <dbReference type="EMBL" id="PMD13055.1"/>
    </source>
</evidence>
<feature type="compositionally biased region" description="Polar residues" evidence="8">
    <location>
        <begin position="1148"/>
        <end position="1157"/>
    </location>
</feature>
<organism evidence="11 12">
    <name type="scientific">Hyaloscypha hepaticicola</name>
    <dbReference type="NCBI Taxonomy" id="2082293"/>
    <lineage>
        <taxon>Eukaryota</taxon>
        <taxon>Fungi</taxon>
        <taxon>Dikarya</taxon>
        <taxon>Ascomycota</taxon>
        <taxon>Pezizomycotina</taxon>
        <taxon>Leotiomycetes</taxon>
        <taxon>Helotiales</taxon>
        <taxon>Hyaloscyphaceae</taxon>
        <taxon>Hyaloscypha</taxon>
    </lineage>
</organism>
<feature type="compositionally biased region" description="Polar residues" evidence="8">
    <location>
        <begin position="198"/>
        <end position="219"/>
    </location>
</feature>
<dbReference type="Gene3D" id="3.30.460.10">
    <property type="entry name" value="Beta Polymerase, domain 2"/>
    <property type="match status" value="1"/>
</dbReference>
<feature type="region of interest" description="Disordered" evidence="8">
    <location>
        <begin position="995"/>
        <end position="1039"/>
    </location>
</feature>
<dbReference type="Gene3D" id="1.10.1410.10">
    <property type="match status" value="1"/>
</dbReference>
<feature type="compositionally biased region" description="Polar residues" evidence="8">
    <location>
        <begin position="110"/>
        <end position="119"/>
    </location>
</feature>
<evidence type="ECO:0000313" key="12">
    <source>
        <dbReference type="Proteomes" id="UP000235672"/>
    </source>
</evidence>
<dbReference type="GO" id="GO:1990817">
    <property type="term" value="F:poly(A) RNA polymerase activity"/>
    <property type="evidence" value="ECO:0007669"/>
    <property type="project" value="UniProtKB-EC"/>
</dbReference>
<dbReference type="InterPro" id="IPR043519">
    <property type="entry name" value="NT_sf"/>
</dbReference>
<comment type="cofactor">
    <cofactor evidence="2">
        <name>Mg(2+)</name>
        <dbReference type="ChEBI" id="CHEBI:18420"/>
    </cofactor>
</comment>
<gene>
    <name evidence="11" type="ORF">NA56DRAFT_448021</name>
</gene>
<dbReference type="EMBL" id="KZ613537">
    <property type="protein sequence ID" value="PMD13055.1"/>
    <property type="molecule type" value="Genomic_DNA"/>
</dbReference>
<reference evidence="11 12" key="1">
    <citation type="submission" date="2016-05" db="EMBL/GenBank/DDBJ databases">
        <title>A degradative enzymes factory behind the ericoid mycorrhizal symbiosis.</title>
        <authorList>
            <consortium name="DOE Joint Genome Institute"/>
            <person name="Martino E."/>
            <person name="Morin E."/>
            <person name="Grelet G."/>
            <person name="Kuo A."/>
            <person name="Kohler A."/>
            <person name="Daghino S."/>
            <person name="Barry K."/>
            <person name="Choi C."/>
            <person name="Cichocki N."/>
            <person name="Clum A."/>
            <person name="Copeland A."/>
            <person name="Hainaut M."/>
            <person name="Haridas S."/>
            <person name="Labutti K."/>
            <person name="Lindquist E."/>
            <person name="Lipzen A."/>
            <person name="Khouja H.-R."/>
            <person name="Murat C."/>
            <person name="Ohm R."/>
            <person name="Olson A."/>
            <person name="Spatafora J."/>
            <person name="Veneault-Fourrey C."/>
            <person name="Henrissat B."/>
            <person name="Grigoriev I."/>
            <person name="Martin F."/>
            <person name="Perotto S."/>
        </authorList>
    </citation>
    <scope>NUCLEOTIDE SEQUENCE [LARGE SCALE GENOMIC DNA]</scope>
    <source>
        <strain evidence="11 12">UAMH 7357</strain>
    </source>
</reference>
<dbReference type="SUPFAM" id="SSF81301">
    <property type="entry name" value="Nucleotidyltransferase"/>
    <property type="match status" value="1"/>
</dbReference>
<evidence type="ECO:0000259" key="9">
    <source>
        <dbReference type="Pfam" id="PF03828"/>
    </source>
</evidence>
<protein>
    <recommendedName>
        <fullName evidence="4">polynucleotide adenylyltransferase</fullName>
        <ecNumber evidence="4">2.7.7.19</ecNumber>
    </recommendedName>
</protein>
<dbReference type="Pfam" id="PF03828">
    <property type="entry name" value="PAP_assoc"/>
    <property type="match status" value="1"/>
</dbReference>
<evidence type="ECO:0000256" key="2">
    <source>
        <dbReference type="ARBA" id="ARBA00001946"/>
    </source>
</evidence>
<keyword evidence="5" id="KW-0808">Transferase</keyword>
<accession>A0A2J6PG69</accession>
<dbReference type="Pfam" id="PF22600">
    <property type="entry name" value="MTPAP-like_central"/>
    <property type="match status" value="1"/>
</dbReference>
<dbReference type="OrthoDB" id="2274644at2759"/>
<evidence type="ECO:0000256" key="5">
    <source>
        <dbReference type="ARBA" id="ARBA00022679"/>
    </source>
</evidence>
<feature type="domain" description="PAP-associated" evidence="9">
    <location>
        <begin position="493"/>
        <end position="547"/>
    </location>
</feature>
<evidence type="ECO:0000256" key="4">
    <source>
        <dbReference type="ARBA" id="ARBA00012388"/>
    </source>
</evidence>
<evidence type="ECO:0000256" key="3">
    <source>
        <dbReference type="ARBA" id="ARBA00008593"/>
    </source>
</evidence>
<feature type="region of interest" description="Disordered" evidence="8">
    <location>
        <begin position="1099"/>
        <end position="1243"/>
    </location>
</feature>
<dbReference type="CDD" id="cd05402">
    <property type="entry name" value="NT_PAP_TUTase"/>
    <property type="match status" value="1"/>
</dbReference>
<feature type="region of interest" description="Disordered" evidence="8">
    <location>
        <begin position="593"/>
        <end position="652"/>
    </location>
</feature>
<keyword evidence="12" id="KW-1185">Reference proteome</keyword>
<feature type="compositionally biased region" description="Low complexity" evidence="8">
    <location>
        <begin position="628"/>
        <end position="645"/>
    </location>
</feature>
<name>A0A2J6PG69_9HELO</name>
<dbReference type="EC" id="2.7.7.19" evidence="4"/>